<feature type="region of interest" description="Disordered" evidence="1">
    <location>
        <begin position="1"/>
        <end position="38"/>
    </location>
</feature>
<accession>A0ABN1EJI6</accession>
<evidence type="ECO:0000256" key="1">
    <source>
        <dbReference type="SAM" id="MobiDB-lite"/>
    </source>
</evidence>
<reference evidence="2 3" key="1">
    <citation type="journal article" date="2019" name="Int. J. Syst. Evol. Microbiol.">
        <title>The Global Catalogue of Microorganisms (GCM) 10K type strain sequencing project: providing services to taxonomists for standard genome sequencing and annotation.</title>
        <authorList>
            <consortium name="The Broad Institute Genomics Platform"/>
            <consortium name="The Broad Institute Genome Sequencing Center for Infectious Disease"/>
            <person name="Wu L."/>
            <person name="Ma J."/>
        </authorList>
    </citation>
    <scope>NUCLEOTIDE SEQUENCE [LARGE SCALE GENOMIC DNA]</scope>
    <source>
        <strain evidence="2 3">JCM 10667</strain>
    </source>
</reference>
<dbReference type="EMBL" id="BAAAHD010000026">
    <property type="protein sequence ID" value="GAA0567807.1"/>
    <property type="molecule type" value="Genomic_DNA"/>
</dbReference>
<comment type="caution">
    <text evidence="2">The sequence shown here is derived from an EMBL/GenBank/DDBJ whole genome shotgun (WGS) entry which is preliminary data.</text>
</comment>
<protein>
    <submittedName>
        <fullName evidence="2">Uncharacterized protein</fullName>
    </submittedName>
</protein>
<feature type="compositionally biased region" description="Basic and acidic residues" evidence="1">
    <location>
        <begin position="1"/>
        <end position="10"/>
    </location>
</feature>
<keyword evidence="3" id="KW-1185">Reference proteome</keyword>
<gene>
    <name evidence="2" type="ORF">GCM10009546_32970</name>
</gene>
<proteinExistence type="predicted"/>
<dbReference type="Proteomes" id="UP001501427">
    <property type="component" value="Unassembled WGS sequence"/>
</dbReference>
<name>A0ABN1EJI6_9ACTN</name>
<feature type="region of interest" description="Disordered" evidence="1">
    <location>
        <begin position="65"/>
        <end position="90"/>
    </location>
</feature>
<evidence type="ECO:0000313" key="3">
    <source>
        <dbReference type="Proteomes" id="UP001501427"/>
    </source>
</evidence>
<sequence>MQKKPERGQDLVRGFQRVGQQEQAAQMPPPVHKHVGSRRLTLKPRHGRRLEDEAAMRGIRMNSMASLPGSLTPEHNGVCPAAKGVAGSGR</sequence>
<evidence type="ECO:0000313" key="2">
    <source>
        <dbReference type="EMBL" id="GAA0567807.1"/>
    </source>
</evidence>
<organism evidence="2 3">
    <name type="scientific">Actinomadura livida</name>
    <dbReference type="NCBI Taxonomy" id="79909"/>
    <lineage>
        <taxon>Bacteria</taxon>
        <taxon>Bacillati</taxon>
        <taxon>Actinomycetota</taxon>
        <taxon>Actinomycetes</taxon>
        <taxon>Streptosporangiales</taxon>
        <taxon>Thermomonosporaceae</taxon>
        <taxon>Actinomadura</taxon>
    </lineage>
</organism>